<name>A0A7W6BSA9_9HYPH</name>
<proteinExistence type="predicted"/>
<dbReference type="GO" id="GO:0016747">
    <property type="term" value="F:acyltransferase activity, transferring groups other than amino-acyl groups"/>
    <property type="evidence" value="ECO:0007669"/>
    <property type="project" value="InterPro"/>
</dbReference>
<dbReference type="Pfam" id="PF13673">
    <property type="entry name" value="Acetyltransf_10"/>
    <property type="match status" value="1"/>
</dbReference>
<dbReference type="EMBL" id="JACIDO010000007">
    <property type="protein sequence ID" value="MBB3937133.1"/>
    <property type="molecule type" value="Genomic_DNA"/>
</dbReference>
<reference evidence="2 3" key="1">
    <citation type="submission" date="2020-08" db="EMBL/GenBank/DDBJ databases">
        <title>Genomic Encyclopedia of Type Strains, Phase IV (KMG-IV): sequencing the most valuable type-strain genomes for metagenomic binning, comparative biology and taxonomic classification.</title>
        <authorList>
            <person name="Goeker M."/>
        </authorList>
    </citation>
    <scope>NUCLEOTIDE SEQUENCE [LARGE SCALE GENOMIC DNA]</scope>
    <source>
        <strain evidence="2 3">DSM 25024</strain>
    </source>
</reference>
<dbReference type="CDD" id="cd04301">
    <property type="entry name" value="NAT_SF"/>
    <property type="match status" value="1"/>
</dbReference>
<evidence type="ECO:0000313" key="2">
    <source>
        <dbReference type="EMBL" id="MBB3937133.1"/>
    </source>
</evidence>
<keyword evidence="3" id="KW-1185">Reference proteome</keyword>
<organism evidence="2 3">
    <name type="scientific">Aureimonas phyllosphaerae</name>
    <dbReference type="NCBI Taxonomy" id="1166078"/>
    <lineage>
        <taxon>Bacteria</taxon>
        <taxon>Pseudomonadati</taxon>
        <taxon>Pseudomonadota</taxon>
        <taxon>Alphaproteobacteria</taxon>
        <taxon>Hyphomicrobiales</taxon>
        <taxon>Aurantimonadaceae</taxon>
        <taxon>Aureimonas</taxon>
    </lineage>
</organism>
<protein>
    <submittedName>
        <fullName evidence="2">ElaA protein</fullName>
    </submittedName>
</protein>
<dbReference type="Proteomes" id="UP000531216">
    <property type="component" value="Unassembled WGS sequence"/>
</dbReference>
<comment type="caution">
    <text evidence="2">The sequence shown here is derived from an EMBL/GenBank/DDBJ whole genome shotgun (WGS) entry which is preliminary data.</text>
</comment>
<evidence type="ECO:0000313" key="3">
    <source>
        <dbReference type="Proteomes" id="UP000531216"/>
    </source>
</evidence>
<dbReference type="Gene3D" id="3.40.630.30">
    <property type="match status" value="1"/>
</dbReference>
<dbReference type="InterPro" id="IPR000182">
    <property type="entry name" value="GNAT_dom"/>
</dbReference>
<dbReference type="SUPFAM" id="SSF55729">
    <property type="entry name" value="Acyl-CoA N-acyltransferases (Nat)"/>
    <property type="match status" value="1"/>
</dbReference>
<gene>
    <name evidence="2" type="ORF">GGR05_003298</name>
</gene>
<sequence>MIAETRWHWSELRDLTGVQVHDLLKLRQDVFVVEQACAFAEIDGCDGEALHLRALSGDDLAGVLRVFAPDGEGRARIGRIATAAGFRGSGLGHRMMVEALRLCAERWPEAAIDLSAQAHLETFYARHGFVTISDAYLEDGIPHLDMRRAPAA</sequence>
<accession>A0A7W6BSA9</accession>
<evidence type="ECO:0000259" key="1">
    <source>
        <dbReference type="PROSITE" id="PS51186"/>
    </source>
</evidence>
<dbReference type="InterPro" id="IPR016181">
    <property type="entry name" value="Acyl_CoA_acyltransferase"/>
</dbReference>
<feature type="domain" description="N-acetyltransferase" evidence="1">
    <location>
        <begin position="10"/>
        <end position="151"/>
    </location>
</feature>
<dbReference type="AlphaFoldDB" id="A0A7W6BSA9"/>
<dbReference type="PROSITE" id="PS51186">
    <property type="entry name" value="GNAT"/>
    <property type="match status" value="1"/>
</dbReference>